<evidence type="ECO:0000259" key="1">
    <source>
        <dbReference type="PROSITE" id="PS50994"/>
    </source>
</evidence>
<comment type="caution">
    <text evidence="2">The sequence shown here is derived from an EMBL/GenBank/DDBJ whole genome shotgun (WGS) entry which is preliminary data.</text>
</comment>
<reference evidence="3" key="1">
    <citation type="submission" date="2017-09" db="EMBL/GenBank/DDBJ databases">
        <title>Depth-based differentiation of microbial function through sediment-hosted aquifers and enrichment of novel symbionts in the deep terrestrial subsurface.</title>
        <authorList>
            <person name="Probst A.J."/>
            <person name="Ladd B."/>
            <person name="Jarett J.K."/>
            <person name="Geller-Mcgrath D.E."/>
            <person name="Sieber C.M.K."/>
            <person name="Emerson J.B."/>
            <person name="Anantharaman K."/>
            <person name="Thomas B.C."/>
            <person name="Malmstrom R."/>
            <person name="Stieglmeier M."/>
            <person name="Klingl A."/>
            <person name="Woyke T."/>
            <person name="Ryan C.M."/>
            <person name="Banfield J.F."/>
        </authorList>
    </citation>
    <scope>NUCLEOTIDE SEQUENCE [LARGE SCALE GENOMIC DNA]</scope>
</reference>
<dbReference type="EMBL" id="PFTH01000099">
    <property type="protein sequence ID" value="PJB88272.1"/>
    <property type="molecule type" value="Genomic_DNA"/>
</dbReference>
<feature type="domain" description="Integrase catalytic" evidence="1">
    <location>
        <begin position="189"/>
        <end position="351"/>
    </location>
</feature>
<dbReference type="Gene3D" id="3.30.420.10">
    <property type="entry name" value="Ribonuclease H-like superfamily/Ribonuclease H"/>
    <property type="match status" value="1"/>
</dbReference>
<dbReference type="SUPFAM" id="SSF53098">
    <property type="entry name" value="Ribonuclease H-like"/>
    <property type="match status" value="1"/>
</dbReference>
<protein>
    <recommendedName>
        <fullName evidence="1">Integrase catalytic domain-containing protein</fullName>
    </recommendedName>
</protein>
<dbReference type="InterPro" id="IPR012337">
    <property type="entry name" value="RNaseH-like_sf"/>
</dbReference>
<dbReference type="AlphaFoldDB" id="A0A2M8DCY8"/>
<dbReference type="GO" id="GO:0003676">
    <property type="term" value="F:nucleic acid binding"/>
    <property type="evidence" value="ECO:0007669"/>
    <property type="project" value="InterPro"/>
</dbReference>
<name>A0A2M8DCY8_9BACT</name>
<dbReference type="PROSITE" id="PS50994">
    <property type="entry name" value="INTEGRASE"/>
    <property type="match status" value="1"/>
</dbReference>
<dbReference type="Proteomes" id="UP000229706">
    <property type="component" value="Unassembled WGS sequence"/>
</dbReference>
<gene>
    <name evidence="2" type="ORF">CO083_02605</name>
</gene>
<organism evidence="2 3">
    <name type="scientific">Candidatus Roizmanbacteria bacterium CG_4_9_14_0_8_um_filter_34_12</name>
    <dbReference type="NCBI Taxonomy" id="1974840"/>
    <lineage>
        <taxon>Bacteria</taxon>
        <taxon>Candidatus Roizmaniibacteriota</taxon>
    </lineage>
</organism>
<proteinExistence type="predicted"/>
<dbReference type="InterPro" id="IPR036397">
    <property type="entry name" value="RNaseH_sf"/>
</dbReference>
<feature type="non-terminal residue" evidence="2">
    <location>
        <position position="1"/>
    </location>
</feature>
<evidence type="ECO:0000313" key="2">
    <source>
        <dbReference type="EMBL" id="PJB88272.1"/>
    </source>
</evidence>
<dbReference type="GO" id="GO:0015074">
    <property type="term" value="P:DNA integration"/>
    <property type="evidence" value="ECO:0007669"/>
    <property type="project" value="InterPro"/>
</dbReference>
<evidence type="ECO:0000313" key="3">
    <source>
        <dbReference type="Proteomes" id="UP000229706"/>
    </source>
</evidence>
<dbReference type="InterPro" id="IPR001584">
    <property type="entry name" value="Integrase_cat-core"/>
</dbReference>
<dbReference type="Pfam" id="PF13683">
    <property type="entry name" value="rve_3"/>
    <property type="match status" value="1"/>
</dbReference>
<accession>A0A2M8DCY8</accession>
<sequence>DTFSTLMIMEYSSKMYDIFSRIPGHRRWLGMAKSLLIFNESDEAKKRQYVLDFYERFGEEATKKAFRVDRKLIYVWRKRLSAGHGVLSTLIPFPTTPHTQRVMETNSLVVEKIRQLREKRPRLGKEKIKPILDKFCFNKHPPTISESTIGKIIKRKHFFFQKQGRIYHQPSEAYLRRMRLKKTRLRVRYAPKPVNFGHIQSDVVEIVEHGVKRYLFDAIDTRMKFAFSHPYNRNTSANNCDFYDKFKSVYPTAITSWQTDNGSENLGQFEEKLKKEGIPHYFTYPRCPKINGVVERFNRTIQEEFVQCCDILPETREYKKAPGEYLLFYNTERVHKSLGLKSPLDYLITEGVMSKMSMTRTST</sequence>